<dbReference type="CDD" id="cd03676">
    <property type="entry name" value="NUDIX_Tnr3_like"/>
    <property type="match status" value="1"/>
</dbReference>
<sequence>MSTSSSSNSKKPSFLDLVKACDNFPYDADTDKLYKLYLPDDDRIHGYMLPEVVSKMPWTPDFTITQDHPLCVQLHPLNISSSDFSTACNDAFAKVINRAIDEDIFSTLHKEHSEPYAIPGAKEPVHLERYAASLFGTISRGAHLTIFTRSKGQMKIWVARRSAHLFTYPGKFDTTVAGGVRADESPFETIVHEADEEASLPSGLIRSKVQAAGVITYMKTTGAGSGGNRGLINADMVYVYDLEVSEEIVPKPNDTEVEGFYLWGVDKVRAELLNGGFKTNSAVVMIDFFIRHGVVTAEEERDYTEIVMRMHRNLPFPTAPPS</sequence>
<name>A0A5M9JWA1_MONFR</name>
<evidence type="ECO:0000313" key="2">
    <source>
        <dbReference type="EMBL" id="KAA8571085.1"/>
    </source>
</evidence>
<feature type="domain" description="Nudix hydrolase" evidence="1">
    <location>
        <begin position="137"/>
        <end position="287"/>
    </location>
</feature>
<dbReference type="PANTHER" id="PTHR13622">
    <property type="entry name" value="THIAMIN PYROPHOSPHOKINASE"/>
    <property type="match status" value="1"/>
</dbReference>
<dbReference type="InterPro" id="IPR000086">
    <property type="entry name" value="NUDIX_hydrolase_dom"/>
</dbReference>
<dbReference type="PANTHER" id="PTHR13622:SF8">
    <property type="entry name" value="THIAMIN PYROPHOSPHOKINASE 1"/>
    <property type="match status" value="1"/>
</dbReference>
<protein>
    <recommendedName>
        <fullName evidence="1">Nudix hydrolase domain-containing protein</fullName>
    </recommendedName>
</protein>
<gene>
    <name evidence="2" type="ORF">EYC84_000439</name>
</gene>
<dbReference type="GO" id="GO:0044715">
    <property type="term" value="F:8-oxo-dGDP phosphatase activity"/>
    <property type="evidence" value="ECO:0007669"/>
    <property type="project" value="UniProtKB-ARBA"/>
</dbReference>
<keyword evidence="3" id="KW-1185">Reference proteome</keyword>
<dbReference type="OrthoDB" id="10261522at2759"/>
<dbReference type="EMBL" id="VICG01000006">
    <property type="protein sequence ID" value="KAA8571085.1"/>
    <property type="molecule type" value="Genomic_DNA"/>
</dbReference>
<dbReference type="InterPro" id="IPR015797">
    <property type="entry name" value="NUDIX_hydrolase-like_dom_sf"/>
</dbReference>
<evidence type="ECO:0000259" key="1">
    <source>
        <dbReference type="PROSITE" id="PS51462"/>
    </source>
</evidence>
<dbReference type="Pfam" id="PF00293">
    <property type="entry name" value="NUDIX"/>
    <property type="match status" value="1"/>
</dbReference>
<dbReference type="AlphaFoldDB" id="A0A5M9JWA1"/>
<comment type="caution">
    <text evidence="2">The sequence shown here is derived from an EMBL/GenBank/DDBJ whole genome shotgun (WGS) entry which is preliminary data.</text>
</comment>
<evidence type="ECO:0000313" key="3">
    <source>
        <dbReference type="Proteomes" id="UP000322873"/>
    </source>
</evidence>
<dbReference type="SUPFAM" id="SSF55811">
    <property type="entry name" value="Nudix"/>
    <property type="match status" value="1"/>
</dbReference>
<dbReference type="Gene3D" id="3.90.79.10">
    <property type="entry name" value="Nucleoside Triphosphate Pyrophosphohydrolase"/>
    <property type="match status" value="1"/>
</dbReference>
<dbReference type="Proteomes" id="UP000322873">
    <property type="component" value="Unassembled WGS sequence"/>
</dbReference>
<organism evidence="2 3">
    <name type="scientific">Monilinia fructicola</name>
    <name type="common">Brown rot fungus</name>
    <name type="synonym">Ciboria fructicola</name>
    <dbReference type="NCBI Taxonomy" id="38448"/>
    <lineage>
        <taxon>Eukaryota</taxon>
        <taxon>Fungi</taxon>
        <taxon>Dikarya</taxon>
        <taxon>Ascomycota</taxon>
        <taxon>Pezizomycotina</taxon>
        <taxon>Leotiomycetes</taxon>
        <taxon>Helotiales</taxon>
        <taxon>Sclerotiniaceae</taxon>
        <taxon>Monilinia</taxon>
    </lineage>
</organism>
<dbReference type="FunFam" id="3.90.79.10:FF:000019">
    <property type="entry name" value="Thiamin pyrophosphokinase, putative"/>
    <property type="match status" value="1"/>
</dbReference>
<reference evidence="2 3" key="1">
    <citation type="submission" date="2019-06" db="EMBL/GenBank/DDBJ databases">
        <title>Genome Sequence of the Brown Rot Fungal Pathogen Monilinia fructicola.</title>
        <authorList>
            <person name="De Miccolis Angelini R.M."/>
            <person name="Landi L."/>
            <person name="Abate D."/>
            <person name="Pollastro S."/>
            <person name="Romanazzi G."/>
            <person name="Faretra F."/>
        </authorList>
    </citation>
    <scope>NUCLEOTIDE SEQUENCE [LARGE SCALE GENOMIC DNA]</scope>
    <source>
        <strain evidence="2 3">Mfrc123</strain>
    </source>
</reference>
<dbReference type="PROSITE" id="PS51462">
    <property type="entry name" value="NUDIX"/>
    <property type="match status" value="1"/>
</dbReference>
<proteinExistence type="predicted"/>
<accession>A0A5M9JWA1</accession>
<dbReference type="VEuPathDB" id="FungiDB:MFRU_028g00990"/>